<evidence type="ECO:0000256" key="3">
    <source>
        <dbReference type="PROSITE-ProRule" id="PRU10141"/>
    </source>
</evidence>
<dbReference type="SMART" id="SM00261">
    <property type="entry name" value="FU"/>
    <property type="match status" value="7"/>
</dbReference>
<dbReference type="EMBL" id="KB206596">
    <property type="protein sequence ID" value="ELP89646.1"/>
    <property type="molecule type" value="Genomic_DNA"/>
</dbReference>
<gene>
    <name evidence="6" type="ORF">EIN_202110</name>
</gene>
<dbReference type="InterPro" id="IPR000719">
    <property type="entry name" value="Prot_kinase_dom"/>
</dbReference>
<dbReference type="InterPro" id="IPR017441">
    <property type="entry name" value="Protein_kinase_ATP_BS"/>
</dbReference>
<protein>
    <submittedName>
        <fullName evidence="6">Protein serine/threonine kinase, putative</fullName>
        <ecNumber evidence="6">2.7.12.2</ecNumber>
    </submittedName>
</protein>
<reference evidence="6 7" key="1">
    <citation type="submission" date="2012-10" db="EMBL/GenBank/DDBJ databases">
        <authorList>
            <person name="Zafar N."/>
            <person name="Inman J."/>
            <person name="Hall N."/>
            <person name="Lorenzi H."/>
            <person name="Caler E."/>
        </authorList>
    </citation>
    <scope>NUCLEOTIDE SEQUENCE [LARGE SCALE GENOMIC DNA]</scope>
    <source>
        <strain evidence="6 7">IP1</strain>
    </source>
</reference>
<dbReference type="InterPro" id="IPR006212">
    <property type="entry name" value="Furin_repeat"/>
</dbReference>
<feature type="transmembrane region" description="Helical" evidence="4">
    <location>
        <begin position="715"/>
        <end position="744"/>
    </location>
</feature>
<keyword evidence="6" id="KW-0808">Transferase</keyword>
<dbReference type="InterPro" id="IPR008271">
    <property type="entry name" value="Ser/Thr_kinase_AS"/>
</dbReference>
<evidence type="ECO:0000256" key="2">
    <source>
        <dbReference type="ARBA" id="ARBA00022840"/>
    </source>
</evidence>
<keyword evidence="1 3" id="KW-0547">Nucleotide-binding</keyword>
<feature type="non-terminal residue" evidence="6">
    <location>
        <position position="1133"/>
    </location>
</feature>
<dbReference type="SMART" id="SM00220">
    <property type="entry name" value="S_TKc"/>
    <property type="match status" value="1"/>
</dbReference>
<keyword evidence="4" id="KW-1133">Transmembrane helix</keyword>
<dbReference type="AlphaFoldDB" id="A0A0A1U5W3"/>
<feature type="domain" description="Protein kinase" evidence="5">
    <location>
        <begin position="894"/>
        <end position="1133"/>
    </location>
</feature>
<dbReference type="Proteomes" id="UP000014680">
    <property type="component" value="Unassembled WGS sequence"/>
</dbReference>
<dbReference type="GO" id="GO:0005524">
    <property type="term" value="F:ATP binding"/>
    <property type="evidence" value="ECO:0007669"/>
    <property type="project" value="UniProtKB-UniRule"/>
</dbReference>
<dbReference type="Pfam" id="PF00069">
    <property type="entry name" value="Pkinase"/>
    <property type="match status" value="1"/>
</dbReference>
<accession>A0A0A1U5W3</accession>
<keyword evidence="4" id="KW-0472">Membrane</keyword>
<evidence type="ECO:0000256" key="4">
    <source>
        <dbReference type="SAM" id="Phobius"/>
    </source>
</evidence>
<dbReference type="PROSITE" id="PS00107">
    <property type="entry name" value="PROTEIN_KINASE_ATP"/>
    <property type="match status" value="1"/>
</dbReference>
<dbReference type="OrthoDB" id="339325at2759"/>
<dbReference type="InterPro" id="IPR053215">
    <property type="entry name" value="TKL_Ser/Thr_kinase"/>
</dbReference>
<sequence>MYPEEISGICKSCDATFNSQCNTSNGYCSACKTNYVFNPQNPKKCLECKQFDGNCSVCALSFERKCSSCEEGYYPNDNSICVACDTIPNCVNCKINEKKCLSCNDPFYQLNGECKSCPNYQYKKSQTSCDNCYEKVRNCKLCTTKTMENVLCDECYPPYVAINGICVSCQSNEYYDTTTKSCLTINNCERPTNSTSCISCEPPYFVSNSKCVNANGCNNPSKLSITSCDCNDQISVNSYCTSKIPTCKYQKSVNGTSKCVQCDNNLILENGKCITVPLNMFWKNNITFICSEGYYLSNENICKMCNQNDSICENYNNVISSLKCKDSFTFNIEKKTCLSDENCETIQNGLCTKCKNITSELSSGKCSKCQTTSCEHCEGSHCKMCMSNYLLSKNNFCVFKTNVNCLKSTRFGCALCNNGYYSVDSINKEGKYDFCIKAPVTNCKHYHSNLTKCVECLDAFQLKNSVCSESFNELEEKTPISLKLTIKGIETVGCSMRDSKGCKRCLNGYYLDNNECIKCGANCKTCSDSVYCTSCEDGSFIDTNYRCQSLGDLSKKCKIAMPSGGGCAICKDGYFKSGIDCNECDDSCYNCDSRERCLSCKNGYFRIPLEKIKLCLSYDSNLNCTVVNPDGCILCATGFYLSNGRCVKCDNNCLTCVDGKSCTSCIEDYVAVEHNCLHYNLIEHCTTAKESKCTTCEGRNIPSDDGERCVGLTNYGVVIGIPISIFVVLIILIAIIIVVGYLFAMRKKEEKKMINVCVFQMKRSNVPMFAINDVLSTSKKEIHFDLEEDPPINVDSETRDLICIGNNSKHNVKVQFSVMEGCDHYEIRTVPSLISLKRGEACEFEIFIKPSCSCKISEDIMLIALDIMTGVQMNERIHVETTTKNSTKLDYRELTEEKKLGEGSFGIVYKGKYLNKTVAIKKMKNTQATKEAIDEFDKEVSMLDKFRSEFVIHFYGACYIPSHICMVTEFAEHGSLADMINKEKEISLKMKVKIIWDGARGIKYLHENGILHRDIKPDNILVITMEENVKANGKLTDFGSSRNINMLMTNMTFTKGIGTPKYMAPEVLNKQHYKKSSDVFSLGVTMYEALVWGEVYPKNIFKFAWSIADFVTSGKRRECQENMNVEAYNIVDQ</sequence>
<evidence type="ECO:0000259" key="5">
    <source>
        <dbReference type="PROSITE" id="PS50011"/>
    </source>
</evidence>
<dbReference type="InterPro" id="IPR011009">
    <property type="entry name" value="Kinase-like_dom_sf"/>
</dbReference>
<dbReference type="SUPFAM" id="SSF57184">
    <property type="entry name" value="Growth factor receptor domain"/>
    <property type="match status" value="4"/>
</dbReference>
<dbReference type="SUPFAM" id="SSF56112">
    <property type="entry name" value="Protein kinase-like (PK-like)"/>
    <property type="match status" value="1"/>
</dbReference>
<dbReference type="PANTHER" id="PTHR45756">
    <property type="entry name" value="PALMITOYLTRANSFERASE"/>
    <property type="match status" value="1"/>
</dbReference>
<evidence type="ECO:0000313" key="7">
    <source>
        <dbReference type="Proteomes" id="UP000014680"/>
    </source>
</evidence>
<evidence type="ECO:0000256" key="1">
    <source>
        <dbReference type="ARBA" id="ARBA00022741"/>
    </source>
</evidence>
<organism evidence="6 7">
    <name type="scientific">Entamoeba invadens IP1</name>
    <dbReference type="NCBI Taxonomy" id="370355"/>
    <lineage>
        <taxon>Eukaryota</taxon>
        <taxon>Amoebozoa</taxon>
        <taxon>Evosea</taxon>
        <taxon>Archamoebae</taxon>
        <taxon>Mastigamoebida</taxon>
        <taxon>Entamoebidae</taxon>
        <taxon>Entamoeba</taxon>
    </lineage>
</organism>
<dbReference type="EC" id="2.7.12.2" evidence="6"/>
<dbReference type="GeneID" id="14888621"/>
<dbReference type="Gene3D" id="3.30.200.20">
    <property type="entry name" value="Phosphorylase Kinase, domain 1"/>
    <property type="match status" value="1"/>
</dbReference>
<keyword evidence="4" id="KW-0812">Transmembrane</keyword>
<dbReference type="RefSeq" id="XP_004256417.1">
    <property type="nucleotide sequence ID" value="XM_004256369.1"/>
</dbReference>
<dbReference type="VEuPathDB" id="AmoebaDB:EIN_202110"/>
<dbReference type="InterPro" id="IPR009030">
    <property type="entry name" value="Growth_fac_rcpt_cys_sf"/>
</dbReference>
<keyword evidence="7" id="KW-1185">Reference proteome</keyword>
<evidence type="ECO:0000313" key="6">
    <source>
        <dbReference type="EMBL" id="ELP89646.1"/>
    </source>
</evidence>
<feature type="binding site" evidence="3">
    <location>
        <position position="922"/>
    </location>
    <ligand>
        <name>ATP</name>
        <dbReference type="ChEBI" id="CHEBI:30616"/>
    </ligand>
</feature>
<dbReference type="PANTHER" id="PTHR45756:SF1">
    <property type="entry name" value="PROTEIN KINASE DOMAIN CONTAINING PROTEIN"/>
    <property type="match status" value="1"/>
</dbReference>
<keyword evidence="2 3" id="KW-0067">ATP-binding</keyword>
<dbReference type="Gene3D" id="2.10.220.10">
    <property type="entry name" value="Hormone Receptor, Insulin-like Growth Factor Receptor 1, Chain A, domain 2"/>
    <property type="match status" value="3"/>
</dbReference>
<dbReference type="Gene3D" id="1.10.510.10">
    <property type="entry name" value="Transferase(Phosphotransferase) domain 1"/>
    <property type="match status" value="1"/>
</dbReference>
<proteinExistence type="predicted"/>
<name>A0A0A1U5W3_ENTIV</name>
<dbReference type="KEGG" id="eiv:EIN_202110"/>
<dbReference type="PROSITE" id="PS00108">
    <property type="entry name" value="PROTEIN_KINASE_ST"/>
    <property type="match status" value="1"/>
</dbReference>
<keyword evidence="6" id="KW-0418">Kinase</keyword>
<dbReference type="PROSITE" id="PS50011">
    <property type="entry name" value="PROTEIN_KINASE_DOM"/>
    <property type="match status" value="1"/>
</dbReference>
<dbReference type="GO" id="GO:0004708">
    <property type="term" value="F:MAP kinase kinase activity"/>
    <property type="evidence" value="ECO:0007669"/>
    <property type="project" value="UniProtKB-EC"/>
</dbReference>